<dbReference type="PROSITE" id="PS01081">
    <property type="entry name" value="HTH_TETR_1"/>
    <property type="match status" value="1"/>
</dbReference>
<evidence type="ECO:0000256" key="2">
    <source>
        <dbReference type="ARBA" id="ARBA00023015"/>
    </source>
</evidence>
<dbReference type="InterPro" id="IPR023772">
    <property type="entry name" value="DNA-bd_HTH_TetR-type_CS"/>
</dbReference>
<feature type="compositionally biased region" description="Basic residues" evidence="6">
    <location>
        <begin position="1"/>
        <end position="10"/>
    </location>
</feature>
<keyword evidence="1" id="KW-0678">Repressor</keyword>
<keyword evidence="4" id="KW-0804">Transcription</keyword>
<dbReference type="InterPro" id="IPR009057">
    <property type="entry name" value="Homeodomain-like_sf"/>
</dbReference>
<dbReference type="InterPro" id="IPR036271">
    <property type="entry name" value="Tet_transcr_reg_TetR-rel_C_sf"/>
</dbReference>
<evidence type="ECO:0000313" key="9">
    <source>
        <dbReference type="Proteomes" id="UP000295722"/>
    </source>
</evidence>
<accession>A0A4R5M4B6</accession>
<evidence type="ECO:0000256" key="4">
    <source>
        <dbReference type="ARBA" id="ARBA00023163"/>
    </source>
</evidence>
<sequence length="215" mass="24910">MTTTNVRKRPGTMAKQTGRVRSREDPEVRRKSLIQATMRSIAKYGYSGTTVDSICAEAQVSRGMINHHFKSKDELLRQSYKELCDEWAFQTQQMVMSTYSDPEERLRALIRVSFGPTLFKPDYLGIWVGYWSVIGKSPALRRLHRETYNYDRELYQKLFEEAGKQRGREINARRATILLIGVIDGLWLEWGLDPKGFSPKEAEEACLDFLEMMLA</sequence>
<dbReference type="AlphaFoldDB" id="A0A4R5M4B6"/>
<dbReference type="PRINTS" id="PR00455">
    <property type="entry name" value="HTHTETR"/>
</dbReference>
<keyword evidence="9" id="KW-1185">Reference proteome</keyword>
<dbReference type="InterPro" id="IPR050109">
    <property type="entry name" value="HTH-type_TetR-like_transc_reg"/>
</dbReference>
<dbReference type="InterPro" id="IPR001647">
    <property type="entry name" value="HTH_TetR"/>
</dbReference>
<dbReference type="PANTHER" id="PTHR30328">
    <property type="entry name" value="TRANSCRIPTIONAL REPRESSOR"/>
    <property type="match status" value="1"/>
</dbReference>
<feature type="region of interest" description="Disordered" evidence="6">
    <location>
        <begin position="1"/>
        <end position="26"/>
    </location>
</feature>
<dbReference type="OrthoDB" id="5816932at2"/>
<evidence type="ECO:0000256" key="5">
    <source>
        <dbReference type="PROSITE-ProRule" id="PRU00335"/>
    </source>
</evidence>
<protein>
    <submittedName>
        <fullName evidence="8">Transcriptional regulator BetI</fullName>
    </submittedName>
</protein>
<keyword evidence="3 5" id="KW-0238">DNA-binding</keyword>
<organism evidence="8 9">
    <name type="scientific">Paraburkholderia silviterrae</name>
    <dbReference type="NCBI Taxonomy" id="2528715"/>
    <lineage>
        <taxon>Bacteria</taxon>
        <taxon>Pseudomonadati</taxon>
        <taxon>Pseudomonadota</taxon>
        <taxon>Betaproteobacteria</taxon>
        <taxon>Burkholderiales</taxon>
        <taxon>Burkholderiaceae</taxon>
        <taxon>Paraburkholderia</taxon>
    </lineage>
</organism>
<dbReference type="Proteomes" id="UP000295722">
    <property type="component" value="Unassembled WGS sequence"/>
</dbReference>
<feature type="DNA-binding region" description="H-T-H motif" evidence="5">
    <location>
        <begin position="50"/>
        <end position="69"/>
    </location>
</feature>
<dbReference type="EMBL" id="SMRP01000015">
    <property type="protein sequence ID" value="TDG20621.1"/>
    <property type="molecule type" value="Genomic_DNA"/>
</dbReference>
<dbReference type="Pfam" id="PF00440">
    <property type="entry name" value="TetR_N"/>
    <property type="match status" value="1"/>
</dbReference>
<gene>
    <name evidence="8" type="primary">betI</name>
    <name evidence="8" type="ORF">EYW47_25985</name>
</gene>
<dbReference type="InterPro" id="IPR039538">
    <property type="entry name" value="BetI_C"/>
</dbReference>
<dbReference type="GO" id="GO:0003677">
    <property type="term" value="F:DNA binding"/>
    <property type="evidence" value="ECO:0007669"/>
    <property type="project" value="UniProtKB-UniRule"/>
</dbReference>
<dbReference type="NCBIfam" id="NF001978">
    <property type="entry name" value="PRK00767.1"/>
    <property type="match status" value="1"/>
</dbReference>
<dbReference type="Pfam" id="PF13977">
    <property type="entry name" value="TetR_C_6"/>
    <property type="match status" value="1"/>
</dbReference>
<evidence type="ECO:0000313" key="8">
    <source>
        <dbReference type="EMBL" id="TDG20621.1"/>
    </source>
</evidence>
<dbReference type="SUPFAM" id="SSF46689">
    <property type="entry name" value="Homeodomain-like"/>
    <property type="match status" value="1"/>
</dbReference>
<evidence type="ECO:0000256" key="6">
    <source>
        <dbReference type="SAM" id="MobiDB-lite"/>
    </source>
</evidence>
<evidence type="ECO:0000256" key="1">
    <source>
        <dbReference type="ARBA" id="ARBA00022491"/>
    </source>
</evidence>
<evidence type="ECO:0000259" key="7">
    <source>
        <dbReference type="PROSITE" id="PS50977"/>
    </source>
</evidence>
<dbReference type="PANTHER" id="PTHR30328:SF54">
    <property type="entry name" value="HTH-TYPE TRANSCRIPTIONAL REPRESSOR SCO4008"/>
    <property type="match status" value="1"/>
</dbReference>
<evidence type="ECO:0000256" key="3">
    <source>
        <dbReference type="ARBA" id="ARBA00023125"/>
    </source>
</evidence>
<proteinExistence type="predicted"/>
<reference evidence="8 9" key="1">
    <citation type="submission" date="2019-03" db="EMBL/GenBank/DDBJ databases">
        <title>Paraburkholderia sp. 4M-K11, isolated from subtropical forest soil.</title>
        <authorList>
            <person name="Gao Z.-H."/>
            <person name="Qiu L.-H."/>
        </authorList>
    </citation>
    <scope>NUCLEOTIDE SEQUENCE [LARGE SCALE GENOMIC DNA]</scope>
    <source>
        <strain evidence="8 9">4M-K11</strain>
    </source>
</reference>
<dbReference type="Gene3D" id="1.10.357.10">
    <property type="entry name" value="Tetracycline Repressor, domain 2"/>
    <property type="match status" value="1"/>
</dbReference>
<dbReference type="PROSITE" id="PS50977">
    <property type="entry name" value="HTH_TETR_2"/>
    <property type="match status" value="1"/>
</dbReference>
<feature type="domain" description="HTH tetR-type" evidence="7">
    <location>
        <begin position="27"/>
        <end position="87"/>
    </location>
</feature>
<dbReference type="SUPFAM" id="SSF48498">
    <property type="entry name" value="Tetracyclin repressor-like, C-terminal domain"/>
    <property type="match status" value="1"/>
</dbReference>
<name>A0A4R5M4B6_9BURK</name>
<keyword evidence="2" id="KW-0805">Transcription regulation</keyword>
<comment type="caution">
    <text evidence="8">The sequence shown here is derived from an EMBL/GenBank/DDBJ whole genome shotgun (WGS) entry which is preliminary data.</text>
</comment>